<evidence type="ECO:0000313" key="2">
    <source>
        <dbReference type="EMBL" id="HEA87321.1"/>
    </source>
</evidence>
<protein>
    <submittedName>
        <fullName evidence="3">Stage 0 sporulation protein</fullName>
    </submittedName>
</protein>
<gene>
    <name evidence="2" type="ORF">ENP94_04830</name>
    <name evidence="3" type="ORF">ENS16_06265</name>
</gene>
<comment type="caution">
    <text evidence="3">The sequence shown here is derived from an EMBL/GenBank/DDBJ whole genome shotgun (WGS) entry which is preliminary data.</text>
</comment>
<dbReference type="EMBL" id="DSTU01000008">
    <property type="protein sequence ID" value="HFJ54276.1"/>
    <property type="molecule type" value="Genomic_DNA"/>
</dbReference>
<evidence type="ECO:0000259" key="1">
    <source>
        <dbReference type="PROSITE" id="PS51411"/>
    </source>
</evidence>
<proteinExistence type="predicted"/>
<name>A0A7C3IN78_UNCW3</name>
<dbReference type="PROSITE" id="PS51411">
    <property type="entry name" value="PSP1_C"/>
    <property type="match status" value="1"/>
</dbReference>
<dbReference type="NCBIfam" id="NF041131">
    <property type="entry name" value="RicT_YaaT_fam"/>
    <property type="match status" value="1"/>
</dbReference>
<sequence>MATENKCQVDKQSPKMVLVQFNLFKRNWCAATPDGSFHPGEWVIVADEEGEDLGRIVAQRAAGMYTAEGTVIRRATEEDMRVKTELEAKTRQALELFLRLRDEYNLKMQVVGAHWRLDRKKICFYFVADEKLNFRMLHKAVASALNTRVAIKQIGIRDHTRLIGGLGVCGRVVCCQQFLRELKPITLRMARQQHLFVEPNKISGLCGKLLCCLSYEEDVYQDLIASCPHIGDRIQTSDGEGVVVEVNALTRRLRVRYDNGNEKTMALEELQIEGRDH</sequence>
<dbReference type="InterPro" id="IPR007557">
    <property type="entry name" value="PSP1_C"/>
</dbReference>
<dbReference type="PANTHER" id="PTHR43830:SF3">
    <property type="entry name" value="PROTEIN PSP1"/>
    <property type="match status" value="1"/>
</dbReference>
<accession>A0A7C3IN78</accession>
<dbReference type="EMBL" id="DSLG01000005">
    <property type="protein sequence ID" value="HEA87321.1"/>
    <property type="molecule type" value="Genomic_DNA"/>
</dbReference>
<evidence type="ECO:0000313" key="3">
    <source>
        <dbReference type="EMBL" id="HFJ54276.1"/>
    </source>
</evidence>
<dbReference type="InterPro" id="IPR047767">
    <property type="entry name" value="PSP1-like"/>
</dbReference>
<dbReference type="AlphaFoldDB" id="A0A7C3IN78"/>
<reference evidence="3" key="1">
    <citation type="journal article" date="2020" name="mSystems">
        <title>Genome- and Community-Level Interaction Insights into Carbon Utilization and Element Cycling Functions of Hydrothermarchaeota in Hydrothermal Sediment.</title>
        <authorList>
            <person name="Zhou Z."/>
            <person name="Liu Y."/>
            <person name="Xu W."/>
            <person name="Pan J."/>
            <person name="Luo Z.H."/>
            <person name="Li M."/>
        </authorList>
    </citation>
    <scope>NUCLEOTIDE SEQUENCE [LARGE SCALE GENOMIC DNA]</scope>
    <source>
        <strain evidence="2">SpSt-265</strain>
        <strain evidence="3">SpSt-465</strain>
    </source>
</reference>
<dbReference type="GO" id="GO:0005737">
    <property type="term" value="C:cytoplasm"/>
    <property type="evidence" value="ECO:0007669"/>
    <property type="project" value="TreeGrafter"/>
</dbReference>
<dbReference type="PANTHER" id="PTHR43830">
    <property type="entry name" value="PROTEIN PSP1"/>
    <property type="match status" value="1"/>
</dbReference>
<dbReference type="Pfam" id="PF04468">
    <property type="entry name" value="PSP1"/>
    <property type="match status" value="1"/>
</dbReference>
<organism evidence="3">
    <name type="scientific">candidate division WOR-3 bacterium</name>
    <dbReference type="NCBI Taxonomy" id="2052148"/>
    <lineage>
        <taxon>Bacteria</taxon>
        <taxon>Bacteria division WOR-3</taxon>
    </lineage>
</organism>
<feature type="domain" description="PSP1 C-terminal" evidence="1">
    <location>
        <begin position="69"/>
        <end position="154"/>
    </location>
</feature>